<feature type="compositionally biased region" description="Polar residues" evidence="7">
    <location>
        <begin position="7"/>
        <end position="24"/>
    </location>
</feature>
<dbReference type="Pfam" id="PF02376">
    <property type="entry name" value="CUT"/>
    <property type="match status" value="1"/>
</dbReference>
<organism evidence="11">
    <name type="scientific">Gongylonema pulchrum</name>
    <dbReference type="NCBI Taxonomy" id="637853"/>
    <lineage>
        <taxon>Eukaryota</taxon>
        <taxon>Metazoa</taxon>
        <taxon>Ecdysozoa</taxon>
        <taxon>Nematoda</taxon>
        <taxon>Chromadorea</taxon>
        <taxon>Rhabditida</taxon>
        <taxon>Spirurina</taxon>
        <taxon>Spiruromorpha</taxon>
        <taxon>Spiruroidea</taxon>
        <taxon>Gongylonematidae</taxon>
        <taxon>Gongylonema</taxon>
    </lineage>
</organism>
<evidence type="ECO:0000259" key="8">
    <source>
        <dbReference type="PROSITE" id="PS51042"/>
    </source>
</evidence>
<feature type="compositionally biased region" description="Polar residues" evidence="7">
    <location>
        <begin position="239"/>
        <end position="254"/>
    </location>
</feature>
<dbReference type="EMBL" id="UYRT01088624">
    <property type="protein sequence ID" value="VDN33951.1"/>
    <property type="molecule type" value="Genomic_DNA"/>
</dbReference>
<dbReference type="InterPro" id="IPR010982">
    <property type="entry name" value="Lambda_DNA-bd_dom_sf"/>
</dbReference>
<feature type="domain" description="CUT" evidence="8">
    <location>
        <begin position="252"/>
        <end position="296"/>
    </location>
</feature>
<keyword evidence="3" id="KW-0238">DNA-binding</keyword>
<dbReference type="WBParaSite" id="GPUH_0001951401-mRNA-1">
    <property type="protein sequence ID" value="GPUH_0001951401-mRNA-1"/>
    <property type="gene ID" value="GPUH_0001951401"/>
</dbReference>
<evidence type="ECO:0000313" key="11">
    <source>
        <dbReference type="WBParaSite" id="GPUH_0001951401-mRNA-1"/>
    </source>
</evidence>
<dbReference type="GO" id="GO:0005634">
    <property type="term" value="C:nucleus"/>
    <property type="evidence" value="ECO:0007669"/>
    <property type="project" value="UniProtKB-SubCell"/>
</dbReference>
<dbReference type="AlphaFoldDB" id="A0A183EEU8"/>
<accession>A0A183EEU8</accession>
<dbReference type="PANTHER" id="PTHR14057">
    <property type="entry name" value="TRANSCRIPTION FACTOR ONECUT"/>
    <property type="match status" value="1"/>
</dbReference>
<dbReference type="PANTHER" id="PTHR14057:SF47">
    <property type="entry name" value="HOMEOBOX PROTEIN ONECUT"/>
    <property type="match status" value="1"/>
</dbReference>
<feature type="region of interest" description="Disordered" evidence="7">
    <location>
        <begin position="1"/>
        <end position="64"/>
    </location>
</feature>
<evidence type="ECO:0000256" key="7">
    <source>
        <dbReference type="SAM" id="MobiDB-lite"/>
    </source>
</evidence>
<evidence type="ECO:0000256" key="6">
    <source>
        <dbReference type="ARBA" id="ARBA00023242"/>
    </source>
</evidence>
<keyword evidence="4" id="KW-0371">Homeobox</keyword>
<proteinExistence type="predicted"/>
<dbReference type="InterPro" id="IPR051649">
    <property type="entry name" value="CUT_Homeobox"/>
</dbReference>
<gene>
    <name evidence="9" type="ORF">GPUH_LOCUS19490</name>
</gene>
<dbReference type="Gene3D" id="1.10.260.40">
    <property type="entry name" value="lambda repressor-like DNA-binding domains"/>
    <property type="match status" value="1"/>
</dbReference>
<sequence length="296" mass="31830">MEGLESSPMTNASSDPLLSSTIRSKSPKPSPAPDVYRGHIQSDSDFPGHANRTSPRCQSASSTNASSVGFNQYTTLTPLQPLPPISTVTSSVEKFAPSSSPVASDASTCSTSANLFFQQAPTNPVPGSLNFGSFAYNVNIKYVYDMKDEPHVPDPQSVSVSNSGETTDYTTSVSTHQQLHQLIAGSPFPPSQPSFVPSYLEPKQEKIEFINSSSYGTFNGSADVLEAVPIGAVERSDASPMQTETVRQPESPDSGSDLEELNTKELAQRISAELKRYSIPQAIFAQRVLCRFLPTL</sequence>
<dbReference type="OrthoDB" id="10068888at2759"/>
<feature type="region of interest" description="Disordered" evidence="7">
    <location>
        <begin position="234"/>
        <end position="259"/>
    </location>
</feature>
<dbReference type="InterPro" id="IPR003350">
    <property type="entry name" value="CUT_dom"/>
</dbReference>
<keyword evidence="2" id="KW-0805">Transcription regulation</keyword>
<keyword evidence="5" id="KW-0804">Transcription</keyword>
<evidence type="ECO:0000256" key="5">
    <source>
        <dbReference type="ARBA" id="ARBA00023163"/>
    </source>
</evidence>
<comment type="subcellular location">
    <subcellularLocation>
        <location evidence="1">Nucleus</location>
    </subcellularLocation>
</comment>
<feature type="compositionally biased region" description="Polar residues" evidence="7">
    <location>
        <begin position="51"/>
        <end position="64"/>
    </location>
</feature>
<evidence type="ECO:0000256" key="1">
    <source>
        <dbReference type="ARBA" id="ARBA00004123"/>
    </source>
</evidence>
<keyword evidence="10" id="KW-1185">Reference proteome</keyword>
<evidence type="ECO:0000313" key="9">
    <source>
        <dbReference type="EMBL" id="VDN33951.1"/>
    </source>
</evidence>
<dbReference type="PROSITE" id="PS51042">
    <property type="entry name" value="CUT"/>
    <property type="match status" value="1"/>
</dbReference>
<evidence type="ECO:0000256" key="3">
    <source>
        <dbReference type="ARBA" id="ARBA00023125"/>
    </source>
</evidence>
<evidence type="ECO:0000313" key="10">
    <source>
        <dbReference type="Proteomes" id="UP000271098"/>
    </source>
</evidence>
<protein>
    <submittedName>
        <fullName evidence="11">CUT domain-containing protein</fullName>
    </submittedName>
</protein>
<dbReference type="SUPFAM" id="SSF47413">
    <property type="entry name" value="lambda repressor-like DNA-binding domains"/>
    <property type="match status" value="1"/>
</dbReference>
<name>A0A183EEU8_9BILA</name>
<evidence type="ECO:0000256" key="4">
    <source>
        <dbReference type="ARBA" id="ARBA00023155"/>
    </source>
</evidence>
<reference evidence="11" key="1">
    <citation type="submission" date="2016-06" db="UniProtKB">
        <authorList>
            <consortium name="WormBaseParasite"/>
        </authorList>
    </citation>
    <scope>IDENTIFICATION</scope>
</reference>
<dbReference type="GO" id="GO:0000978">
    <property type="term" value="F:RNA polymerase II cis-regulatory region sequence-specific DNA binding"/>
    <property type="evidence" value="ECO:0007669"/>
    <property type="project" value="TreeGrafter"/>
</dbReference>
<keyword evidence="6" id="KW-0539">Nucleus</keyword>
<dbReference type="Proteomes" id="UP000271098">
    <property type="component" value="Unassembled WGS sequence"/>
</dbReference>
<reference evidence="9 10" key="2">
    <citation type="submission" date="2018-11" db="EMBL/GenBank/DDBJ databases">
        <authorList>
            <consortium name="Pathogen Informatics"/>
        </authorList>
    </citation>
    <scope>NUCLEOTIDE SEQUENCE [LARGE SCALE GENOMIC DNA]</scope>
</reference>
<evidence type="ECO:0000256" key="2">
    <source>
        <dbReference type="ARBA" id="ARBA00023015"/>
    </source>
</evidence>
<dbReference type="GO" id="GO:0000981">
    <property type="term" value="F:DNA-binding transcription factor activity, RNA polymerase II-specific"/>
    <property type="evidence" value="ECO:0007669"/>
    <property type="project" value="TreeGrafter"/>
</dbReference>